<evidence type="ECO:0000313" key="4">
    <source>
        <dbReference type="Proteomes" id="UP000707352"/>
    </source>
</evidence>
<protein>
    <submittedName>
        <fullName evidence="3">Calcium-binding protein</fullName>
    </submittedName>
</protein>
<evidence type="ECO:0000256" key="2">
    <source>
        <dbReference type="ARBA" id="ARBA00022525"/>
    </source>
</evidence>
<dbReference type="PANTHER" id="PTHR38340">
    <property type="entry name" value="S-LAYER PROTEIN"/>
    <property type="match status" value="1"/>
</dbReference>
<accession>A0ABX0V7H3</accession>
<reference evidence="3 4" key="1">
    <citation type="submission" date="2020-03" db="EMBL/GenBank/DDBJ databases">
        <title>The genome sequence of Microvirga sp. c23x22.</title>
        <authorList>
            <person name="Zhang X."/>
        </authorList>
    </citation>
    <scope>NUCLEOTIDE SEQUENCE [LARGE SCALE GENOMIC DNA]</scope>
    <source>
        <strain evidence="4">c23x22</strain>
    </source>
</reference>
<dbReference type="PROSITE" id="PS00330">
    <property type="entry name" value="HEMOLYSIN_CALCIUM"/>
    <property type="match status" value="1"/>
</dbReference>
<dbReference type="EMBL" id="JAATJS010000001">
    <property type="protein sequence ID" value="NIX75154.1"/>
    <property type="molecule type" value="Genomic_DNA"/>
</dbReference>
<dbReference type="SUPFAM" id="SSF51120">
    <property type="entry name" value="beta-Roll"/>
    <property type="match status" value="5"/>
</dbReference>
<dbReference type="InterPro" id="IPR011049">
    <property type="entry name" value="Serralysin-like_metalloprot_C"/>
</dbReference>
<keyword evidence="4" id="KW-1185">Reference proteome</keyword>
<dbReference type="InterPro" id="IPR018511">
    <property type="entry name" value="Hemolysin-typ_Ca-bd_CS"/>
</dbReference>
<dbReference type="PRINTS" id="PR00313">
    <property type="entry name" value="CABNDNGRPT"/>
</dbReference>
<proteinExistence type="predicted"/>
<sequence>MSNTTYLADPANLSILYAETASNEGFLGLTGKLNVVSYAISTGTVKVSLQGAFAAYGEANGDTYTDIDGLIGTSKNDWLGGNANANLLRGGADNDFLWGMGGADTLEGGDGWDTASYSYAAAGVTVNLGGLYGILNTGEAAGDVFDSIEGLLGSAHDDLLIGDAKDNKLEGGFGSDTLIGGAGADRFYGSFETDQTDSGIDVVTYQYAASAISFDMTYSIVEVGEAAGDRFTSIEKVIGSDYNDTMGGNMHAQTFVGGAGNDEFWGYNGADSLDGGDGIDWACYELNSAAVEVNLETGLGKGGQAEGDVLTKVEALRGTANGDKFIGNSEANILDGRAGADTMSGAAGDDTYYVNESGDLVEEGFNEGTDRVFTEISYTLGTNVENLTALAGKPQAIQLTGNALNNNIVGNENDNIIIGGAGADTMQGGVGNDTYYVDDVGDVIIDTSGTNKVVAIGSAAINLTGGKLNDTLTGNAGANKIAGGLGKDVLTGGAGKDIFVFNTALNAKTNVDKLADFNVKDDTIWLENKIFTKVGKGSVAKPGKLNKAFFTVGDKAKDANDYIVYNKTKGILYYDVDGSGAKAAVAFATVKKGLALTSADFLII</sequence>
<gene>
    <name evidence="3" type="ORF">HB375_00820</name>
</gene>
<dbReference type="Gene3D" id="2.150.10.10">
    <property type="entry name" value="Serralysin-like metalloprotease, C-terminal"/>
    <property type="match status" value="5"/>
</dbReference>
<comment type="caution">
    <text evidence="3">The sequence shown here is derived from an EMBL/GenBank/DDBJ whole genome shotgun (WGS) entry which is preliminary data.</text>
</comment>
<dbReference type="Pfam" id="PF00353">
    <property type="entry name" value="HemolysinCabind"/>
    <property type="match status" value="6"/>
</dbReference>
<dbReference type="RefSeq" id="WP_167671060.1">
    <property type="nucleotide sequence ID" value="NZ_JAATJS010000001.1"/>
</dbReference>
<dbReference type="InterPro" id="IPR001343">
    <property type="entry name" value="Hemolysn_Ca-bd"/>
</dbReference>
<dbReference type="Proteomes" id="UP000707352">
    <property type="component" value="Unassembled WGS sequence"/>
</dbReference>
<dbReference type="InterPro" id="IPR050557">
    <property type="entry name" value="RTX_toxin/Mannuronan_C5-epim"/>
</dbReference>
<name>A0ABX0V7H3_9HYPH</name>
<keyword evidence="2" id="KW-0964">Secreted</keyword>
<evidence type="ECO:0000256" key="1">
    <source>
        <dbReference type="ARBA" id="ARBA00004613"/>
    </source>
</evidence>
<dbReference type="PANTHER" id="PTHR38340:SF1">
    <property type="entry name" value="S-LAYER PROTEIN"/>
    <property type="match status" value="1"/>
</dbReference>
<organism evidence="3 4">
    <name type="scientific">Microvirga terricola</name>
    <dbReference type="NCBI Taxonomy" id="2719797"/>
    <lineage>
        <taxon>Bacteria</taxon>
        <taxon>Pseudomonadati</taxon>
        <taxon>Pseudomonadota</taxon>
        <taxon>Alphaproteobacteria</taxon>
        <taxon>Hyphomicrobiales</taxon>
        <taxon>Methylobacteriaceae</taxon>
        <taxon>Microvirga</taxon>
    </lineage>
</organism>
<comment type="subcellular location">
    <subcellularLocation>
        <location evidence="1">Secreted</location>
    </subcellularLocation>
</comment>
<evidence type="ECO:0000313" key="3">
    <source>
        <dbReference type="EMBL" id="NIX75154.1"/>
    </source>
</evidence>